<dbReference type="SUPFAM" id="SSF51735">
    <property type="entry name" value="NAD(P)-binding Rossmann-fold domains"/>
    <property type="match status" value="1"/>
</dbReference>
<dbReference type="PRINTS" id="PR00081">
    <property type="entry name" value="GDHRDH"/>
</dbReference>
<dbReference type="InterPro" id="IPR020904">
    <property type="entry name" value="Sc_DH/Rdtase_CS"/>
</dbReference>
<evidence type="ECO:0000256" key="4">
    <source>
        <dbReference type="SAM" id="MobiDB-lite"/>
    </source>
</evidence>
<dbReference type="AlphaFoldDB" id="A0A9W9CTI5"/>
<keyword evidence="3" id="KW-0560">Oxidoreductase</keyword>
<dbReference type="PANTHER" id="PTHR43180:SF16">
    <property type="entry name" value="BACILYSIN BIOSYNTHESIS OXIDOREDUCTASE BACC"/>
    <property type="match status" value="1"/>
</dbReference>
<evidence type="ECO:0000313" key="6">
    <source>
        <dbReference type="Proteomes" id="UP001140453"/>
    </source>
</evidence>
<feature type="region of interest" description="Disordered" evidence="4">
    <location>
        <begin position="180"/>
        <end position="201"/>
    </location>
</feature>
<organism evidence="5 6">
    <name type="scientific">Gnomoniopsis smithogilvyi</name>
    <dbReference type="NCBI Taxonomy" id="1191159"/>
    <lineage>
        <taxon>Eukaryota</taxon>
        <taxon>Fungi</taxon>
        <taxon>Dikarya</taxon>
        <taxon>Ascomycota</taxon>
        <taxon>Pezizomycotina</taxon>
        <taxon>Sordariomycetes</taxon>
        <taxon>Sordariomycetidae</taxon>
        <taxon>Diaporthales</taxon>
        <taxon>Gnomoniaceae</taxon>
        <taxon>Gnomoniopsis</taxon>
    </lineage>
</organism>
<dbReference type="PROSITE" id="PS00061">
    <property type="entry name" value="ADH_SHORT"/>
    <property type="match status" value="1"/>
</dbReference>
<dbReference type="GO" id="GO:0016491">
    <property type="term" value="F:oxidoreductase activity"/>
    <property type="evidence" value="ECO:0007669"/>
    <property type="project" value="UniProtKB-KW"/>
</dbReference>
<evidence type="ECO:0000256" key="3">
    <source>
        <dbReference type="ARBA" id="ARBA00023002"/>
    </source>
</evidence>
<evidence type="ECO:0000256" key="2">
    <source>
        <dbReference type="ARBA" id="ARBA00022857"/>
    </source>
</evidence>
<sequence length="400" mass="43013">MAPLASPSQNRMVETIHQSTPVDCTLPFDSSTLRGKTVLLTGGASGLGAAFARKWSAAGANLIIGDIADADGEALVAELRSTTKSPHHHFVHVDVTSWPSQAALFQEAVRLSPTGELDAVVASAGISDKFGTITGKGFENPVDLDKPNPPAPSLKCIEVNLIGLMYTAHLALFWLQQNVTTTTTPPPPPPSNAEEKSDTRDARDRHLLLIGSGAGLFALPGVPEYVTSKHGVTGLFRSLRMLSYRQGIRVNMLCPYFVDTPILPNRAVAMLAGLGLATLDDTVDAATRLMATASPRIAGRALFVGPRASLMQKVLPEREITGEEEVAGQVDVTGQVLVDEDVAAGKGQGVWDVFGHDYETADYFIRRYVRVLNTIAAVKGWIGFWKELVNALFFRKEKSK</sequence>
<comment type="similarity">
    <text evidence="1">Belongs to the short-chain dehydrogenases/reductases (SDR) family.</text>
</comment>
<dbReference type="Gene3D" id="3.40.50.720">
    <property type="entry name" value="NAD(P)-binding Rossmann-like Domain"/>
    <property type="match status" value="1"/>
</dbReference>
<evidence type="ECO:0000313" key="5">
    <source>
        <dbReference type="EMBL" id="KAJ4386249.1"/>
    </source>
</evidence>
<dbReference type="InterPro" id="IPR036291">
    <property type="entry name" value="NAD(P)-bd_dom_sf"/>
</dbReference>
<proteinExistence type="inferred from homology"/>
<gene>
    <name evidence="5" type="ORF">N0V93_009142</name>
</gene>
<dbReference type="Proteomes" id="UP001140453">
    <property type="component" value="Unassembled WGS sequence"/>
</dbReference>
<evidence type="ECO:0000256" key="1">
    <source>
        <dbReference type="ARBA" id="ARBA00006484"/>
    </source>
</evidence>
<keyword evidence="2" id="KW-0521">NADP</keyword>
<keyword evidence="6" id="KW-1185">Reference proteome</keyword>
<dbReference type="InterPro" id="IPR002347">
    <property type="entry name" value="SDR_fam"/>
</dbReference>
<comment type="caution">
    <text evidence="5">The sequence shown here is derived from an EMBL/GenBank/DDBJ whole genome shotgun (WGS) entry which is preliminary data.</text>
</comment>
<dbReference type="OrthoDB" id="498125at2759"/>
<accession>A0A9W9CTI5</accession>
<reference evidence="5" key="1">
    <citation type="submission" date="2022-10" db="EMBL/GenBank/DDBJ databases">
        <title>Tapping the CABI collections for fungal endophytes: first genome assemblies for Collariella, Neodidymelliopsis, Ascochyta clinopodiicola, Didymella pomorum, Didymosphaeria variabile, Neocosmospora piperis and Neocucurbitaria cava.</title>
        <authorList>
            <person name="Hill R."/>
        </authorList>
    </citation>
    <scope>NUCLEOTIDE SEQUENCE</scope>
    <source>
        <strain evidence="5">IMI 355082</strain>
    </source>
</reference>
<evidence type="ECO:0008006" key="7">
    <source>
        <dbReference type="Google" id="ProtNLM"/>
    </source>
</evidence>
<dbReference type="Pfam" id="PF00106">
    <property type="entry name" value="adh_short"/>
    <property type="match status" value="2"/>
</dbReference>
<dbReference type="EMBL" id="JAPEVB010000006">
    <property type="protein sequence ID" value="KAJ4386249.1"/>
    <property type="molecule type" value="Genomic_DNA"/>
</dbReference>
<name>A0A9W9CTI5_9PEZI</name>
<protein>
    <recommendedName>
        <fullName evidence="7">5'-hydroxyaverantin dehydrogenase</fullName>
    </recommendedName>
</protein>
<dbReference type="PANTHER" id="PTHR43180">
    <property type="entry name" value="3-OXOACYL-(ACYL-CARRIER-PROTEIN) REDUCTASE (AFU_ORTHOLOGUE AFUA_6G11210)"/>
    <property type="match status" value="1"/>
</dbReference>